<dbReference type="AlphaFoldDB" id="A0A223NTY1"/>
<dbReference type="InterPro" id="IPR018060">
    <property type="entry name" value="HTH_AraC"/>
</dbReference>
<dbReference type="KEGG" id="muc:MuYL_1457"/>
<evidence type="ECO:0000256" key="3">
    <source>
        <dbReference type="ARBA" id="ARBA00023163"/>
    </source>
</evidence>
<feature type="transmembrane region" description="Helical" evidence="4">
    <location>
        <begin position="47"/>
        <end position="70"/>
    </location>
</feature>
<gene>
    <name evidence="6" type="ORF">MuYL_1457</name>
</gene>
<sequence length="314" mass="36766">MRIARIYRQRPNLYFLPIFYSFSFGPLIWFYVRSLISQEFRFRRVDLLHFIPVAVQASLYLFLTCCSYPVKSWYWENVHRQYTYRIEFDGTWISMTVYLLLSFRLLRNYQAWVANNFSELSRIRLNWLKAILGVLLLLCLQWFVEIILRDYYGIYFNYDYSVEILGVVALVLGVAGWRQSNLSAVNYQREQPGGIGQLKTTYSADPVILQQISAAMESDRLYLNPTLTLDELADALKLNSKVVSRHINVGFEKSFNDYVNTYRVEEVKRRLKSGDLAKLTIMGLAMESGFNSKTTFNRIFKTFTGKAPSDFIAD</sequence>
<dbReference type="SMART" id="SM00342">
    <property type="entry name" value="HTH_ARAC"/>
    <property type="match status" value="1"/>
</dbReference>
<keyword evidence="1" id="KW-0805">Transcription regulation</keyword>
<dbReference type="Pfam" id="PF12833">
    <property type="entry name" value="HTH_18"/>
    <property type="match status" value="1"/>
</dbReference>
<feature type="domain" description="HTH araC/xylS-type" evidence="5">
    <location>
        <begin position="210"/>
        <end position="314"/>
    </location>
</feature>
<protein>
    <submittedName>
        <fullName evidence="6">AraC family transcriptional regulator</fullName>
    </submittedName>
</protein>
<keyword evidence="7" id="KW-1185">Reference proteome</keyword>
<dbReference type="InterPro" id="IPR018062">
    <property type="entry name" value="HTH_AraC-typ_CS"/>
</dbReference>
<dbReference type="PROSITE" id="PS01124">
    <property type="entry name" value="HTH_ARAC_FAMILY_2"/>
    <property type="match status" value="1"/>
</dbReference>
<evidence type="ECO:0000256" key="4">
    <source>
        <dbReference type="SAM" id="Phobius"/>
    </source>
</evidence>
<keyword evidence="4" id="KW-0472">Membrane</keyword>
<dbReference type="Gene3D" id="1.10.10.60">
    <property type="entry name" value="Homeodomain-like"/>
    <property type="match status" value="2"/>
</dbReference>
<dbReference type="InterPro" id="IPR009057">
    <property type="entry name" value="Homeodomain-like_sf"/>
</dbReference>
<accession>A0A223NTY1</accession>
<dbReference type="PANTHER" id="PTHR43280:SF2">
    <property type="entry name" value="HTH-TYPE TRANSCRIPTIONAL REGULATOR EXSA"/>
    <property type="match status" value="1"/>
</dbReference>
<dbReference type="GO" id="GO:0003700">
    <property type="term" value="F:DNA-binding transcription factor activity"/>
    <property type="evidence" value="ECO:0007669"/>
    <property type="project" value="InterPro"/>
</dbReference>
<feature type="transmembrane region" description="Helical" evidence="4">
    <location>
        <begin position="12"/>
        <end position="32"/>
    </location>
</feature>
<dbReference type="SUPFAM" id="SSF46689">
    <property type="entry name" value="Homeodomain-like"/>
    <property type="match status" value="1"/>
</dbReference>
<feature type="transmembrane region" description="Helical" evidence="4">
    <location>
        <begin position="127"/>
        <end position="148"/>
    </location>
</feature>
<feature type="transmembrane region" description="Helical" evidence="4">
    <location>
        <begin position="160"/>
        <end position="177"/>
    </location>
</feature>
<keyword evidence="3" id="KW-0804">Transcription</keyword>
<evidence type="ECO:0000259" key="5">
    <source>
        <dbReference type="PROSITE" id="PS01124"/>
    </source>
</evidence>
<dbReference type="PROSITE" id="PS00041">
    <property type="entry name" value="HTH_ARAC_FAMILY_1"/>
    <property type="match status" value="1"/>
</dbReference>
<keyword evidence="4" id="KW-1133">Transmembrane helix</keyword>
<evidence type="ECO:0000313" key="6">
    <source>
        <dbReference type="EMBL" id="ASU33355.1"/>
    </source>
</evidence>
<evidence type="ECO:0000313" key="7">
    <source>
        <dbReference type="Proteomes" id="UP000215002"/>
    </source>
</evidence>
<proteinExistence type="predicted"/>
<keyword evidence="4" id="KW-0812">Transmembrane</keyword>
<dbReference type="GO" id="GO:0043565">
    <property type="term" value="F:sequence-specific DNA binding"/>
    <property type="evidence" value="ECO:0007669"/>
    <property type="project" value="InterPro"/>
</dbReference>
<organism evidence="6 7">
    <name type="scientific">Mucilaginibacter xinganensis</name>
    <dbReference type="NCBI Taxonomy" id="1234841"/>
    <lineage>
        <taxon>Bacteria</taxon>
        <taxon>Pseudomonadati</taxon>
        <taxon>Bacteroidota</taxon>
        <taxon>Sphingobacteriia</taxon>
        <taxon>Sphingobacteriales</taxon>
        <taxon>Sphingobacteriaceae</taxon>
        <taxon>Mucilaginibacter</taxon>
    </lineage>
</organism>
<dbReference type="PANTHER" id="PTHR43280">
    <property type="entry name" value="ARAC-FAMILY TRANSCRIPTIONAL REGULATOR"/>
    <property type="match status" value="1"/>
</dbReference>
<dbReference type="EMBL" id="CP022743">
    <property type="protein sequence ID" value="ASU33355.1"/>
    <property type="molecule type" value="Genomic_DNA"/>
</dbReference>
<evidence type="ECO:0000256" key="1">
    <source>
        <dbReference type="ARBA" id="ARBA00023015"/>
    </source>
</evidence>
<name>A0A223NTY1_9SPHI</name>
<dbReference type="Proteomes" id="UP000215002">
    <property type="component" value="Chromosome"/>
</dbReference>
<keyword evidence="2" id="KW-0238">DNA-binding</keyword>
<evidence type="ECO:0000256" key="2">
    <source>
        <dbReference type="ARBA" id="ARBA00023125"/>
    </source>
</evidence>
<reference evidence="6 7" key="1">
    <citation type="submission" date="2017-08" db="EMBL/GenBank/DDBJ databases">
        <title>Complete genome sequence of Mucilaginibacter sp. strain BJC16-A31.</title>
        <authorList>
            <consortium name="Henan University of Science and Technology"/>
            <person name="You X."/>
        </authorList>
    </citation>
    <scope>NUCLEOTIDE SEQUENCE [LARGE SCALE GENOMIC DNA]</scope>
    <source>
        <strain evidence="6 7">BJC16-A31</strain>
    </source>
</reference>